<evidence type="ECO:0000256" key="1">
    <source>
        <dbReference type="ARBA" id="ARBA00001182"/>
    </source>
</evidence>
<dbReference type="EMBL" id="KZ988207">
    <property type="protein sequence ID" value="RKP12780.1"/>
    <property type="molecule type" value="Genomic_DNA"/>
</dbReference>
<feature type="signal peptide" evidence="8">
    <location>
        <begin position="1"/>
        <end position="21"/>
    </location>
</feature>
<protein>
    <recommendedName>
        <fullName evidence="3">protein disulfide-isomerase</fullName>
        <ecNumber evidence="3">5.3.4.1</ecNumber>
    </recommendedName>
</protein>
<dbReference type="InterPro" id="IPR017937">
    <property type="entry name" value="Thioredoxin_CS"/>
</dbReference>
<evidence type="ECO:0000256" key="5">
    <source>
        <dbReference type="ARBA" id="ARBA00023235"/>
    </source>
</evidence>
<dbReference type="Pfam" id="PF00085">
    <property type="entry name" value="Thioredoxin"/>
    <property type="match status" value="1"/>
</dbReference>
<dbReference type="GO" id="GO:0034976">
    <property type="term" value="P:response to endoplasmic reticulum stress"/>
    <property type="evidence" value="ECO:0007669"/>
    <property type="project" value="TreeGrafter"/>
</dbReference>
<dbReference type="InterPro" id="IPR057305">
    <property type="entry name" value="Thioredox_PDIA6_C"/>
</dbReference>
<comment type="catalytic activity">
    <reaction evidence="1">
        <text>Catalyzes the rearrangement of -S-S- bonds in proteins.</text>
        <dbReference type="EC" id="5.3.4.1"/>
    </reaction>
</comment>
<dbReference type="EC" id="5.3.4.1" evidence="3"/>
<feature type="region of interest" description="Disordered" evidence="7">
    <location>
        <begin position="416"/>
        <end position="454"/>
    </location>
</feature>
<evidence type="ECO:0000259" key="9">
    <source>
        <dbReference type="PROSITE" id="PS51352"/>
    </source>
</evidence>
<feature type="region of interest" description="Disordered" evidence="7">
    <location>
        <begin position="265"/>
        <end position="287"/>
    </location>
</feature>
<sequence length="454" mass="50856">MKFIYATALLLLALQTGPAQALYDPAFSTVETITADQFHSKLKKSPRVTVLEFFAPWCGHCQSLVPHYSRAAKSLNGLVDFMAIDCDVVSNQPVCTSEGVKGFPMIKLYYPKHDKIDPTKFKKISVEFQGIREAKELVQWATNQIPDRIIKITSRPESSAVAKTLNDFYAQSNDTLPKVILFTDKPKTTTLYKAMALEFHGRMGFAEAKGKVIAEQANVKSFPTLWVLPAASSGKEGVEDTSAIPYDGPLKREDLKAFIEEHALPAPATQPKAKAPAPAPEPERTPLDPEIQQLSTQSDLDSLCPEKRHLCLLAILDPEAEDHEDNLVTLREVKAQDYERKGKYKFAWVPGPMAKSIVQTLDMSVDTYPSLAILSPSRHLYRSFLGAFETKSVDRFLQDTANGKARTFGYSGDLKLDLDESRKEEEEEEEGKEEEKEKEEKKEEKEKSGKHDEL</sequence>
<keyword evidence="8" id="KW-0732">Signal</keyword>
<dbReference type="PROSITE" id="PS51352">
    <property type="entry name" value="THIOREDOXIN_2"/>
    <property type="match status" value="1"/>
</dbReference>
<reference evidence="11" key="1">
    <citation type="journal article" date="2018" name="Nat. Microbiol.">
        <title>Leveraging single-cell genomics to expand the fungal tree of life.</title>
        <authorList>
            <person name="Ahrendt S.R."/>
            <person name="Quandt C.A."/>
            <person name="Ciobanu D."/>
            <person name="Clum A."/>
            <person name="Salamov A."/>
            <person name="Andreopoulos B."/>
            <person name="Cheng J.F."/>
            <person name="Woyke T."/>
            <person name="Pelin A."/>
            <person name="Henrissat B."/>
            <person name="Reynolds N.K."/>
            <person name="Benny G.L."/>
            <person name="Smith M.E."/>
            <person name="James T.Y."/>
            <person name="Grigoriev I.V."/>
        </authorList>
    </citation>
    <scope>NUCLEOTIDE SEQUENCE [LARGE SCALE GENOMIC DNA]</scope>
</reference>
<comment type="subcellular location">
    <subcellularLocation>
        <location evidence="2">Endoplasmic reticulum lumen</location>
    </subcellularLocation>
</comment>
<name>A0A4P9Y4K9_9FUNG</name>
<evidence type="ECO:0000256" key="4">
    <source>
        <dbReference type="ARBA" id="ARBA00023157"/>
    </source>
</evidence>
<accession>A0A4P9Y4K9</accession>
<keyword evidence="6" id="KW-0676">Redox-active center</keyword>
<evidence type="ECO:0000313" key="11">
    <source>
        <dbReference type="Proteomes" id="UP000267251"/>
    </source>
</evidence>
<organism evidence="10 11">
    <name type="scientific">Piptocephalis cylindrospora</name>
    <dbReference type="NCBI Taxonomy" id="1907219"/>
    <lineage>
        <taxon>Eukaryota</taxon>
        <taxon>Fungi</taxon>
        <taxon>Fungi incertae sedis</taxon>
        <taxon>Zoopagomycota</taxon>
        <taxon>Zoopagomycotina</taxon>
        <taxon>Zoopagomycetes</taxon>
        <taxon>Zoopagales</taxon>
        <taxon>Piptocephalidaceae</taxon>
        <taxon>Piptocephalis</taxon>
    </lineage>
</organism>
<keyword evidence="4" id="KW-1015">Disulfide bond</keyword>
<feature type="domain" description="Thioredoxin" evidence="9">
    <location>
        <begin position="11"/>
        <end position="146"/>
    </location>
</feature>
<dbReference type="Proteomes" id="UP000267251">
    <property type="component" value="Unassembled WGS sequence"/>
</dbReference>
<feature type="chain" id="PRO_5020294933" description="protein disulfide-isomerase" evidence="8">
    <location>
        <begin position="22"/>
        <end position="454"/>
    </location>
</feature>
<feature type="compositionally biased region" description="Low complexity" evidence="7">
    <location>
        <begin position="265"/>
        <end position="276"/>
    </location>
</feature>
<dbReference type="GO" id="GO:0003756">
    <property type="term" value="F:protein disulfide isomerase activity"/>
    <property type="evidence" value="ECO:0007669"/>
    <property type="project" value="UniProtKB-EC"/>
</dbReference>
<evidence type="ECO:0000256" key="6">
    <source>
        <dbReference type="ARBA" id="ARBA00023284"/>
    </source>
</evidence>
<evidence type="ECO:0000256" key="2">
    <source>
        <dbReference type="ARBA" id="ARBA00004319"/>
    </source>
</evidence>
<dbReference type="PANTHER" id="PTHR45815">
    <property type="entry name" value="PROTEIN DISULFIDE-ISOMERASE A6"/>
    <property type="match status" value="1"/>
</dbReference>
<evidence type="ECO:0000256" key="3">
    <source>
        <dbReference type="ARBA" id="ARBA00012723"/>
    </source>
</evidence>
<keyword evidence="11" id="KW-1185">Reference proteome</keyword>
<dbReference type="SUPFAM" id="SSF52833">
    <property type="entry name" value="Thioredoxin-like"/>
    <property type="match status" value="3"/>
</dbReference>
<dbReference type="OrthoDB" id="427280at2759"/>
<dbReference type="Gene3D" id="3.40.30.10">
    <property type="entry name" value="Glutaredoxin"/>
    <property type="match status" value="3"/>
</dbReference>
<feature type="compositionally biased region" description="Basic and acidic residues" evidence="7">
    <location>
        <begin position="433"/>
        <end position="454"/>
    </location>
</feature>
<dbReference type="AlphaFoldDB" id="A0A4P9Y4K9"/>
<dbReference type="PANTHER" id="PTHR45815:SF3">
    <property type="entry name" value="PROTEIN DISULFIDE-ISOMERASE A6"/>
    <property type="match status" value="1"/>
</dbReference>
<dbReference type="GO" id="GO:0005788">
    <property type="term" value="C:endoplasmic reticulum lumen"/>
    <property type="evidence" value="ECO:0007669"/>
    <property type="project" value="UniProtKB-SubCell"/>
</dbReference>
<dbReference type="InterPro" id="IPR036249">
    <property type="entry name" value="Thioredoxin-like_sf"/>
</dbReference>
<evidence type="ECO:0000313" key="10">
    <source>
        <dbReference type="EMBL" id="RKP12780.1"/>
    </source>
</evidence>
<dbReference type="InterPro" id="IPR013766">
    <property type="entry name" value="Thioredoxin_domain"/>
</dbReference>
<evidence type="ECO:0000256" key="8">
    <source>
        <dbReference type="SAM" id="SignalP"/>
    </source>
</evidence>
<proteinExistence type="predicted"/>
<keyword evidence="5" id="KW-0413">Isomerase</keyword>
<dbReference type="Pfam" id="PF24541">
    <property type="entry name" value="Thioredox_PDIA6_C"/>
    <property type="match status" value="1"/>
</dbReference>
<dbReference type="PROSITE" id="PS00194">
    <property type="entry name" value="THIOREDOXIN_1"/>
    <property type="match status" value="1"/>
</dbReference>
<dbReference type="GO" id="GO:0015035">
    <property type="term" value="F:protein-disulfide reductase activity"/>
    <property type="evidence" value="ECO:0007669"/>
    <property type="project" value="TreeGrafter"/>
</dbReference>
<gene>
    <name evidence="10" type="ORF">BJ684DRAFT_20698</name>
</gene>
<evidence type="ECO:0000256" key="7">
    <source>
        <dbReference type="SAM" id="MobiDB-lite"/>
    </source>
</evidence>